<comment type="similarity">
    <text evidence="1">Belongs to the sigma-70 factor family. ECF subfamily.</text>
</comment>
<dbReference type="AlphaFoldDB" id="A0A939PBM2"/>
<dbReference type="PROSITE" id="PS50096">
    <property type="entry name" value="IQ"/>
    <property type="match status" value="1"/>
</dbReference>
<keyword evidence="3" id="KW-0731">Sigma factor</keyword>
<proteinExistence type="inferred from homology"/>
<dbReference type="GO" id="GO:0003677">
    <property type="term" value="F:DNA binding"/>
    <property type="evidence" value="ECO:0007669"/>
    <property type="project" value="UniProtKB-KW"/>
</dbReference>
<dbReference type="InterPro" id="IPR041916">
    <property type="entry name" value="Anti_sigma_zinc_sf"/>
</dbReference>
<evidence type="ECO:0000313" key="10">
    <source>
        <dbReference type="EMBL" id="MBO2449222.1"/>
    </source>
</evidence>
<feature type="domain" description="Putative zinc-finger" evidence="9">
    <location>
        <begin position="247"/>
        <end position="280"/>
    </location>
</feature>
<keyword evidence="7" id="KW-0472">Membrane</keyword>
<gene>
    <name evidence="10" type="ORF">J4573_19110</name>
</gene>
<feature type="region of interest" description="Disordered" evidence="6">
    <location>
        <begin position="364"/>
        <end position="424"/>
    </location>
</feature>
<reference evidence="10" key="1">
    <citation type="submission" date="2021-03" db="EMBL/GenBank/DDBJ databases">
        <authorList>
            <person name="Kanchanasin P."/>
            <person name="Saeng-In P."/>
            <person name="Phongsopitanun W."/>
            <person name="Yuki M."/>
            <person name="Kudo T."/>
            <person name="Ohkuma M."/>
            <person name="Tanasupawat S."/>
        </authorList>
    </citation>
    <scope>NUCLEOTIDE SEQUENCE</scope>
    <source>
        <strain evidence="10">GKU 128</strain>
    </source>
</reference>
<dbReference type="InterPro" id="IPR013324">
    <property type="entry name" value="RNA_pol_sigma_r3/r4-like"/>
</dbReference>
<dbReference type="NCBIfam" id="TIGR02937">
    <property type="entry name" value="sigma70-ECF"/>
    <property type="match status" value="1"/>
</dbReference>
<name>A0A939PBM2_9ACTN</name>
<dbReference type="InterPro" id="IPR039425">
    <property type="entry name" value="RNA_pol_sigma-70-like"/>
</dbReference>
<dbReference type="Gene3D" id="1.10.10.10">
    <property type="entry name" value="Winged helix-like DNA-binding domain superfamily/Winged helix DNA-binding domain"/>
    <property type="match status" value="1"/>
</dbReference>
<feature type="compositionally biased region" description="Basic residues" evidence="6">
    <location>
        <begin position="397"/>
        <end position="408"/>
    </location>
</feature>
<keyword evidence="7" id="KW-1133">Transmembrane helix</keyword>
<accession>A0A939PBM2</accession>
<evidence type="ECO:0000259" key="8">
    <source>
        <dbReference type="Pfam" id="PF04542"/>
    </source>
</evidence>
<feature type="transmembrane region" description="Helical" evidence="7">
    <location>
        <begin position="337"/>
        <end position="356"/>
    </location>
</feature>
<evidence type="ECO:0000256" key="6">
    <source>
        <dbReference type="SAM" id="MobiDB-lite"/>
    </source>
</evidence>
<feature type="domain" description="RNA polymerase sigma-70 region 2" evidence="8">
    <location>
        <begin position="59"/>
        <end position="126"/>
    </location>
</feature>
<comment type="caution">
    <text evidence="10">The sequence shown here is derived from an EMBL/GenBank/DDBJ whole genome shotgun (WGS) entry which is preliminary data.</text>
</comment>
<dbReference type="InterPro" id="IPR027383">
    <property type="entry name" value="Znf_put"/>
</dbReference>
<keyword evidence="7" id="KW-0812">Transmembrane</keyword>
<sequence>MTRFAESSPATLCGQEITISCPREGRVSETASNLALAESSDAVLIARIRGGDVAAYGLLYERHLGSARKLARSLVDGDRAEDAVQDTFTKILDVLRRGGGPQAGFRPYLLTAVRRTVYDRYRSEKRLQPTDQIELYDPGEPFVDPALEGLERSMIVRAYRSLPERWQAVLWHTEIEGAKPADVAPLLGLTANGVAALAYRAREGLRQAYLQMHLAGATTGEIPEAATAAGAAAAVGAAAAPITDERCRAALDKLGAYVRGGLAKRETKAVEKHLDDCERCKAIYLELADVNTALREALGPIILGSAVAAYLAAAKGGAAAGGIITWFRHLPKRQQQVLSGGMAAVAAAAVLGLLLVSHKEPIKRVHKPPTAAEPATPPKPKPRPRAPKPPPPPAPKPKPKPAPKKPKPKPPPPAAPAPPPHLTARIGTVGTLLRDQPGIVAMSVNNGGGGPSRDLTADVDLPPGVTYAGGPTGRNSAIFKPAVAPGDDWSCRPITGGAKPADPGLRLRCTHEPLKSGAATSAYLHVNVGTTAPYGTPPQVTLRSGDQQAATAKAQDGVAQAGLPARFAVDGHVRTVATGNALLSCDAKQEHGCAKAQKRQGDHRDNDFWDMAPLDLDHDASTKSSSSARLDVPSGSKVLWAGLYWSGVAGDGCGPVTAKIRPPGGTYTSIRSSRAECGRLPDFSAYQAFADVTDLVRSNGGGEWWGADVPTRAGTSHYAGWSLVVVVNDPKAPYQQAMVLDGARALGPDAAERVDVPVNGLLATAQQARIGVVAWEGDADLKGDRVLLDGRPLQPAAGGGIRSADNALDSSAAGAIGPALTFGVDVGYFAATLDSGKTLSLTSKQDAYLAGVVTVTAPMRS</sequence>
<keyword evidence="4" id="KW-0238">DNA-binding</keyword>
<dbReference type="SUPFAM" id="SSF88659">
    <property type="entry name" value="Sigma3 and sigma4 domains of RNA polymerase sigma factors"/>
    <property type="match status" value="1"/>
</dbReference>
<evidence type="ECO:0000259" key="9">
    <source>
        <dbReference type="Pfam" id="PF13490"/>
    </source>
</evidence>
<dbReference type="InterPro" id="IPR036388">
    <property type="entry name" value="WH-like_DNA-bd_sf"/>
</dbReference>
<dbReference type="Pfam" id="PF04542">
    <property type="entry name" value="Sigma70_r2"/>
    <property type="match status" value="1"/>
</dbReference>
<dbReference type="InterPro" id="IPR013325">
    <property type="entry name" value="RNA_pol_sigma_r2"/>
</dbReference>
<keyword evidence="11" id="KW-1185">Reference proteome</keyword>
<dbReference type="PANTHER" id="PTHR43133:SF8">
    <property type="entry name" value="RNA POLYMERASE SIGMA FACTOR HI_1459-RELATED"/>
    <property type="match status" value="1"/>
</dbReference>
<dbReference type="InterPro" id="IPR007627">
    <property type="entry name" value="RNA_pol_sigma70_r2"/>
</dbReference>
<dbReference type="Gene3D" id="1.10.10.1320">
    <property type="entry name" value="Anti-sigma factor, zinc-finger domain"/>
    <property type="match status" value="1"/>
</dbReference>
<dbReference type="PANTHER" id="PTHR43133">
    <property type="entry name" value="RNA POLYMERASE ECF-TYPE SIGMA FACTO"/>
    <property type="match status" value="1"/>
</dbReference>
<evidence type="ECO:0000256" key="3">
    <source>
        <dbReference type="ARBA" id="ARBA00023082"/>
    </source>
</evidence>
<dbReference type="Proteomes" id="UP000669179">
    <property type="component" value="Unassembled WGS sequence"/>
</dbReference>
<feature type="transmembrane region" description="Helical" evidence="7">
    <location>
        <begin position="301"/>
        <end position="325"/>
    </location>
</feature>
<evidence type="ECO:0000256" key="2">
    <source>
        <dbReference type="ARBA" id="ARBA00023015"/>
    </source>
</evidence>
<organism evidence="10 11">
    <name type="scientific">Actinomadura barringtoniae</name>
    <dbReference type="NCBI Taxonomy" id="1427535"/>
    <lineage>
        <taxon>Bacteria</taxon>
        <taxon>Bacillati</taxon>
        <taxon>Actinomycetota</taxon>
        <taxon>Actinomycetes</taxon>
        <taxon>Streptosporangiales</taxon>
        <taxon>Thermomonosporaceae</taxon>
        <taxon>Actinomadura</taxon>
    </lineage>
</organism>
<evidence type="ECO:0000313" key="11">
    <source>
        <dbReference type="Proteomes" id="UP000669179"/>
    </source>
</evidence>
<dbReference type="GO" id="GO:0006352">
    <property type="term" value="P:DNA-templated transcription initiation"/>
    <property type="evidence" value="ECO:0007669"/>
    <property type="project" value="InterPro"/>
</dbReference>
<dbReference type="InterPro" id="IPR014284">
    <property type="entry name" value="RNA_pol_sigma-70_dom"/>
</dbReference>
<dbReference type="Pfam" id="PF13490">
    <property type="entry name" value="zf-HC2"/>
    <property type="match status" value="1"/>
</dbReference>
<protein>
    <submittedName>
        <fullName evidence="10">Sigma-70 family RNA polymerase sigma factor</fullName>
    </submittedName>
</protein>
<feature type="compositionally biased region" description="Pro residues" evidence="6">
    <location>
        <begin position="387"/>
        <end position="396"/>
    </location>
</feature>
<dbReference type="GO" id="GO:0016987">
    <property type="term" value="F:sigma factor activity"/>
    <property type="evidence" value="ECO:0007669"/>
    <property type="project" value="UniProtKB-KW"/>
</dbReference>
<keyword evidence="2" id="KW-0805">Transcription regulation</keyword>
<evidence type="ECO:0000256" key="4">
    <source>
        <dbReference type="ARBA" id="ARBA00023125"/>
    </source>
</evidence>
<feature type="compositionally biased region" description="Pro residues" evidence="6">
    <location>
        <begin position="409"/>
        <end position="421"/>
    </location>
</feature>
<evidence type="ECO:0000256" key="7">
    <source>
        <dbReference type="SAM" id="Phobius"/>
    </source>
</evidence>
<evidence type="ECO:0000256" key="1">
    <source>
        <dbReference type="ARBA" id="ARBA00010641"/>
    </source>
</evidence>
<dbReference type="SUPFAM" id="SSF88946">
    <property type="entry name" value="Sigma2 domain of RNA polymerase sigma factors"/>
    <property type="match status" value="1"/>
</dbReference>
<keyword evidence="5" id="KW-0804">Transcription</keyword>
<evidence type="ECO:0000256" key="5">
    <source>
        <dbReference type="ARBA" id="ARBA00023163"/>
    </source>
</evidence>
<dbReference type="Gene3D" id="1.10.1740.10">
    <property type="match status" value="1"/>
</dbReference>
<dbReference type="EMBL" id="JAGEOJ010000007">
    <property type="protein sequence ID" value="MBO2449222.1"/>
    <property type="molecule type" value="Genomic_DNA"/>
</dbReference>